<dbReference type="Gene3D" id="3.40.50.300">
    <property type="entry name" value="P-loop containing nucleotide triphosphate hydrolases"/>
    <property type="match status" value="1"/>
</dbReference>
<feature type="domain" description="AAA" evidence="1">
    <location>
        <begin position="17"/>
        <end position="58"/>
    </location>
</feature>
<organism evidence="2 3">
    <name type="scientific">Candidatus Berkelbacteria bacterium CG10_big_fil_rev_8_21_14_0_10_43_14</name>
    <dbReference type="NCBI Taxonomy" id="1974515"/>
    <lineage>
        <taxon>Bacteria</taxon>
        <taxon>Candidatus Berkelbacteria</taxon>
    </lineage>
</organism>
<proteinExistence type="predicted"/>
<dbReference type="Pfam" id="PF13173">
    <property type="entry name" value="AAA_14"/>
    <property type="match status" value="1"/>
</dbReference>
<protein>
    <submittedName>
        <fullName evidence="2">ATPase</fullName>
    </submittedName>
</protein>
<dbReference type="InterPro" id="IPR027417">
    <property type="entry name" value="P-loop_NTPase"/>
</dbReference>
<evidence type="ECO:0000313" key="2">
    <source>
        <dbReference type="EMBL" id="PIS07233.1"/>
    </source>
</evidence>
<dbReference type="AlphaFoldDB" id="A0A2M6R9M7"/>
<gene>
    <name evidence="2" type="ORF">COT79_00345</name>
</gene>
<feature type="non-terminal residue" evidence="2">
    <location>
        <position position="60"/>
    </location>
</feature>
<evidence type="ECO:0000313" key="3">
    <source>
        <dbReference type="Proteomes" id="UP000231162"/>
    </source>
</evidence>
<dbReference type="SUPFAM" id="SSF52540">
    <property type="entry name" value="P-loop containing nucleoside triphosphate hydrolases"/>
    <property type="match status" value="1"/>
</dbReference>
<evidence type="ECO:0000259" key="1">
    <source>
        <dbReference type="Pfam" id="PF13173"/>
    </source>
</evidence>
<name>A0A2M6R9M7_9BACT</name>
<dbReference type="InterPro" id="IPR041682">
    <property type="entry name" value="AAA_14"/>
</dbReference>
<sequence>MIKRTLFPKLVKHLKEKEITFIVGPRQCGKTTVMLWLKDYLEKKKYKTLFLNLDVEADNN</sequence>
<reference evidence="3" key="1">
    <citation type="submission" date="2017-09" db="EMBL/GenBank/DDBJ databases">
        <title>Depth-based differentiation of microbial function through sediment-hosted aquifers and enrichment of novel symbionts in the deep terrestrial subsurface.</title>
        <authorList>
            <person name="Probst A.J."/>
            <person name="Ladd B."/>
            <person name="Jarett J.K."/>
            <person name="Geller-Mcgrath D.E."/>
            <person name="Sieber C.M.K."/>
            <person name="Emerson J.B."/>
            <person name="Anantharaman K."/>
            <person name="Thomas B.C."/>
            <person name="Malmstrom R."/>
            <person name="Stieglmeier M."/>
            <person name="Klingl A."/>
            <person name="Woyke T."/>
            <person name="Ryan C.M."/>
            <person name="Banfield J.F."/>
        </authorList>
    </citation>
    <scope>NUCLEOTIDE SEQUENCE [LARGE SCALE GENOMIC DNA]</scope>
</reference>
<comment type="caution">
    <text evidence="2">The sequence shown here is derived from an EMBL/GenBank/DDBJ whole genome shotgun (WGS) entry which is preliminary data.</text>
</comment>
<dbReference type="EMBL" id="PEZX01000007">
    <property type="protein sequence ID" value="PIS07233.1"/>
    <property type="molecule type" value="Genomic_DNA"/>
</dbReference>
<accession>A0A2M6R9M7</accession>
<dbReference type="Proteomes" id="UP000231162">
    <property type="component" value="Unassembled WGS sequence"/>
</dbReference>